<dbReference type="Gene3D" id="2.40.10.10">
    <property type="entry name" value="Trypsin-like serine proteases"/>
    <property type="match status" value="2"/>
</dbReference>
<evidence type="ECO:0000313" key="1">
    <source>
        <dbReference type="EMBL" id="CAA9515028.1"/>
    </source>
</evidence>
<gene>
    <name evidence="1" type="ORF">AVDCRST_MAG67-3041</name>
</gene>
<organism evidence="1">
    <name type="scientific">uncultured Solirubrobacteraceae bacterium</name>
    <dbReference type="NCBI Taxonomy" id="1162706"/>
    <lineage>
        <taxon>Bacteria</taxon>
        <taxon>Bacillati</taxon>
        <taxon>Actinomycetota</taxon>
        <taxon>Thermoleophilia</taxon>
        <taxon>Solirubrobacterales</taxon>
        <taxon>Solirubrobacteraceae</taxon>
        <taxon>environmental samples</taxon>
    </lineage>
</organism>
<reference evidence="1" key="1">
    <citation type="submission" date="2020-02" db="EMBL/GenBank/DDBJ databases">
        <authorList>
            <person name="Meier V. D."/>
        </authorList>
    </citation>
    <scope>NUCLEOTIDE SEQUENCE</scope>
    <source>
        <strain evidence="1">AVDCRST_MAG67</strain>
    </source>
</reference>
<dbReference type="SUPFAM" id="SSF50494">
    <property type="entry name" value="Trypsin-like serine proteases"/>
    <property type="match status" value="1"/>
</dbReference>
<dbReference type="InterPro" id="IPR043504">
    <property type="entry name" value="Peptidase_S1_PA_chymotrypsin"/>
</dbReference>
<dbReference type="AlphaFoldDB" id="A0A6J4T716"/>
<accession>A0A6J4T716</accession>
<evidence type="ECO:0008006" key="2">
    <source>
        <dbReference type="Google" id="ProtNLM"/>
    </source>
</evidence>
<sequence>MLAAAASAQAQAGKYTECPKAGDAILLDVSVATCEEARALAVSLAPVPSANVEAALIAAGWTPLRASATGFQDSYDLVATRGLAAVMLRRPGDAPDLDGWMAGRELVFSRAPLVPGAPAPKGASVCTSAFLIRLGSHPGGLSAGHCGDVTKKGTTRRRNAALRRPPQPGIVLGGVQRNLLRRARKLDALVLPVPSGAGRPAAAVVDRGLFSPPWFVRGTARPALGRRVCFTGRTSGIDQCGKIVRSFPGTGRLPCTTITARSGDSGGPVYTAPAPDGTVRAVGVTTLVFGLLQSMCFTPIAPVLDALNAELVTFPGV</sequence>
<dbReference type="InterPro" id="IPR009003">
    <property type="entry name" value="Peptidase_S1_PA"/>
</dbReference>
<proteinExistence type="predicted"/>
<name>A0A6J4T716_9ACTN</name>
<dbReference type="EMBL" id="CADCVQ010000124">
    <property type="protein sequence ID" value="CAA9515028.1"/>
    <property type="molecule type" value="Genomic_DNA"/>
</dbReference>
<protein>
    <recommendedName>
        <fullName evidence="2">Peptidase S1 domain-containing protein</fullName>
    </recommendedName>
</protein>